<feature type="compositionally biased region" description="Polar residues" evidence="1">
    <location>
        <begin position="11"/>
        <end position="22"/>
    </location>
</feature>
<gene>
    <name evidence="2" type="ORF">LOD99_13765</name>
</gene>
<proteinExistence type="predicted"/>
<dbReference type="EMBL" id="JAKMXF010000022">
    <property type="protein sequence ID" value="KAI6661043.1"/>
    <property type="molecule type" value="Genomic_DNA"/>
</dbReference>
<sequence>MKRSNLKSPIEPSNSSFPVLPSLQNPNVRRRVSFGRKEVHEFEVENLFSQDKPDTNTSRVSLGESMELTCMDNYNKVPLFMHDQLQADNNQSVPIAQVQCGREIPVLHPVRAPLLEKQSQSNIQAPSEHVYEDHKTFDKTDESIPILNISNQHSLVNKAHSLPNTFDENINCRPEVSMELTEINVVNADEFINQEIEQPARLTPHHPFNGTSRMSWLNYSQINYVEKVDESIQTTLNDTPISFLKCNGLTISMMLPTTEKADRRRYEKYLVYRASIIKLRPIVDMLQKQNLELETNKSDLEKKYSEKVIYLDNVKGRLAIAKAKVETKRNTIQLDIQARLQVVKDKFRSIDKY</sequence>
<name>A0AAV7KJR4_9METZ</name>
<evidence type="ECO:0000313" key="2">
    <source>
        <dbReference type="EMBL" id="KAI6661043.1"/>
    </source>
</evidence>
<accession>A0AAV7KJR4</accession>
<dbReference type="AlphaFoldDB" id="A0AAV7KJR4"/>
<dbReference type="Proteomes" id="UP001165289">
    <property type="component" value="Unassembled WGS sequence"/>
</dbReference>
<feature type="region of interest" description="Disordered" evidence="1">
    <location>
        <begin position="1"/>
        <end position="22"/>
    </location>
</feature>
<reference evidence="2 3" key="1">
    <citation type="journal article" date="2023" name="BMC Biol.">
        <title>The compact genome of the sponge Oopsacas minuta (Hexactinellida) is lacking key metazoan core genes.</title>
        <authorList>
            <person name="Santini S."/>
            <person name="Schenkelaars Q."/>
            <person name="Jourda C."/>
            <person name="Duchesne M."/>
            <person name="Belahbib H."/>
            <person name="Rocher C."/>
            <person name="Selva M."/>
            <person name="Riesgo A."/>
            <person name="Vervoort M."/>
            <person name="Leys S.P."/>
            <person name="Kodjabachian L."/>
            <person name="Le Bivic A."/>
            <person name="Borchiellini C."/>
            <person name="Claverie J.M."/>
            <person name="Renard E."/>
        </authorList>
    </citation>
    <scope>NUCLEOTIDE SEQUENCE [LARGE SCALE GENOMIC DNA]</scope>
    <source>
        <strain evidence="2">SPO-2</strain>
    </source>
</reference>
<evidence type="ECO:0000313" key="3">
    <source>
        <dbReference type="Proteomes" id="UP001165289"/>
    </source>
</evidence>
<protein>
    <submittedName>
        <fullName evidence="2">Uncharacterized protein</fullName>
    </submittedName>
</protein>
<comment type="caution">
    <text evidence="2">The sequence shown here is derived from an EMBL/GenBank/DDBJ whole genome shotgun (WGS) entry which is preliminary data.</text>
</comment>
<keyword evidence="3" id="KW-1185">Reference proteome</keyword>
<organism evidence="2 3">
    <name type="scientific">Oopsacas minuta</name>
    <dbReference type="NCBI Taxonomy" id="111878"/>
    <lineage>
        <taxon>Eukaryota</taxon>
        <taxon>Metazoa</taxon>
        <taxon>Porifera</taxon>
        <taxon>Hexactinellida</taxon>
        <taxon>Hexasterophora</taxon>
        <taxon>Lyssacinosida</taxon>
        <taxon>Leucopsacidae</taxon>
        <taxon>Oopsacas</taxon>
    </lineage>
</organism>
<evidence type="ECO:0000256" key="1">
    <source>
        <dbReference type="SAM" id="MobiDB-lite"/>
    </source>
</evidence>